<evidence type="ECO:0000313" key="1">
    <source>
        <dbReference type="EMBL" id="KAG5553956.1"/>
    </source>
</evidence>
<dbReference type="Proteomes" id="UP000823749">
    <property type="component" value="Chromosome 4"/>
</dbReference>
<keyword evidence="2" id="KW-1185">Reference proteome</keyword>
<sequence length="81" mass="9114">MAIVTVQLPPSLAFMVSNFHSLKKKKLDGTNYLLWRIQVENVMMANGYYEYLEGTVECPPSRVSNTEGVESVNVTTPIFSK</sequence>
<evidence type="ECO:0008006" key="3">
    <source>
        <dbReference type="Google" id="ProtNLM"/>
    </source>
</evidence>
<protein>
    <recommendedName>
        <fullName evidence="3">Retrotransposon Copia-like N-terminal domain-containing protein</fullName>
    </recommendedName>
</protein>
<reference evidence="1" key="1">
    <citation type="submission" date="2020-08" db="EMBL/GenBank/DDBJ databases">
        <title>Plant Genome Project.</title>
        <authorList>
            <person name="Zhang R.-G."/>
        </authorList>
    </citation>
    <scope>NUCLEOTIDE SEQUENCE</scope>
    <source>
        <strain evidence="1">WSP0</strain>
        <tissue evidence="1">Leaf</tissue>
    </source>
</reference>
<proteinExistence type="predicted"/>
<comment type="caution">
    <text evidence="1">The sequence shown here is derived from an EMBL/GenBank/DDBJ whole genome shotgun (WGS) entry which is preliminary data.</text>
</comment>
<name>A0AAV6KN22_9ERIC</name>
<gene>
    <name evidence="1" type="ORF">RHGRI_011728</name>
</gene>
<dbReference type="EMBL" id="JACTNZ010000004">
    <property type="protein sequence ID" value="KAG5553956.1"/>
    <property type="molecule type" value="Genomic_DNA"/>
</dbReference>
<evidence type="ECO:0000313" key="2">
    <source>
        <dbReference type="Proteomes" id="UP000823749"/>
    </source>
</evidence>
<accession>A0AAV6KN22</accession>
<organism evidence="1 2">
    <name type="scientific">Rhododendron griersonianum</name>
    <dbReference type="NCBI Taxonomy" id="479676"/>
    <lineage>
        <taxon>Eukaryota</taxon>
        <taxon>Viridiplantae</taxon>
        <taxon>Streptophyta</taxon>
        <taxon>Embryophyta</taxon>
        <taxon>Tracheophyta</taxon>
        <taxon>Spermatophyta</taxon>
        <taxon>Magnoliopsida</taxon>
        <taxon>eudicotyledons</taxon>
        <taxon>Gunneridae</taxon>
        <taxon>Pentapetalae</taxon>
        <taxon>asterids</taxon>
        <taxon>Ericales</taxon>
        <taxon>Ericaceae</taxon>
        <taxon>Ericoideae</taxon>
        <taxon>Rhodoreae</taxon>
        <taxon>Rhododendron</taxon>
    </lineage>
</organism>
<dbReference type="AlphaFoldDB" id="A0AAV6KN22"/>